<keyword evidence="3" id="KW-1185">Reference proteome</keyword>
<dbReference type="EMBL" id="JAHRIN010000675">
    <property type="protein sequence ID" value="MEQ2191334.1"/>
    <property type="molecule type" value="Genomic_DNA"/>
</dbReference>
<proteinExistence type="predicted"/>
<name>A0ABV0Q6E6_9TELE</name>
<organism evidence="2 3">
    <name type="scientific">Xenoophorus captivus</name>
    <dbReference type="NCBI Taxonomy" id="1517983"/>
    <lineage>
        <taxon>Eukaryota</taxon>
        <taxon>Metazoa</taxon>
        <taxon>Chordata</taxon>
        <taxon>Craniata</taxon>
        <taxon>Vertebrata</taxon>
        <taxon>Euteleostomi</taxon>
        <taxon>Actinopterygii</taxon>
        <taxon>Neopterygii</taxon>
        <taxon>Teleostei</taxon>
        <taxon>Neoteleostei</taxon>
        <taxon>Acanthomorphata</taxon>
        <taxon>Ovalentaria</taxon>
        <taxon>Atherinomorphae</taxon>
        <taxon>Cyprinodontiformes</taxon>
        <taxon>Goodeidae</taxon>
        <taxon>Xenoophorus</taxon>
    </lineage>
</organism>
<comment type="caution">
    <text evidence="2">The sequence shown here is derived from an EMBL/GenBank/DDBJ whole genome shotgun (WGS) entry which is preliminary data.</text>
</comment>
<evidence type="ECO:0000313" key="2">
    <source>
        <dbReference type="EMBL" id="MEQ2191334.1"/>
    </source>
</evidence>
<gene>
    <name evidence="2" type="ORF">XENOCAPTIV_026799</name>
</gene>
<reference evidence="2 3" key="1">
    <citation type="submission" date="2021-06" db="EMBL/GenBank/DDBJ databases">
        <authorList>
            <person name="Palmer J.M."/>
        </authorList>
    </citation>
    <scope>NUCLEOTIDE SEQUENCE [LARGE SCALE GENOMIC DNA]</scope>
    <source>
        <strain evidence="2 3">XC_2019</strain>
        <tissue evidence="2">Muscle</tissue>
    </source>
</reference>
<sequence length="108" mass="11711">MLRIRELGWLRLTESPKVDLGQQLRLPEHNPGAINIKANGPVGTDCSLRRPNVEAFKRKMAMYEELAARGGGPGGTPTETGGIHGPRKLLREKPGPHKPCLGRLGEGV</sequence>
<dbReference type="Proteomes" id="UP001434883">
    <property type="component" value="Unassembled WGS sequence"/>
</dbReference>
<feature type="region of interest" description="Disordered" evidence="1">
    <location>
        <begin position="67"/>
        <end position="108"/>
    </location>
</feature>
<evidence type="ECO:0000256" key="1">
    <source>
        <dbReference type="SAM" id="MobiDB-lite"/>
    </source>
</evidence>
<evidence type="ECO:0000313" key="3">
    <source>
        <dbReference type="Proteomes" id="UP001434883"/>
    </source>
</evidence>
<protein>
    <submittedName>
        <fullName evidence="2">Uncharacterized protein</fullName>
    </submittedName>
</protein>
<accession>A0ABV0Q6E6</accession>